<keyword evidence="2" id="KW-1185">Reference proteome</keyword>
<protein>
    <submittedName>
        <fullName evidence="1">Uncharacterized protein</fullName>
    </submittedName>
</protein>
<reference evidence="1" key="1">
    <citation type="submission" date="2021-04" db="EMBL/GenBank/DDBJ databases">
        <title>Isolation and polyphasic classification of algal microorganism.</title>
        <authorList>
            <person name="Wang S."/>
        </authorList>
    </citation>
    <scope>NUCLEOTIDE SEQUENCE</scope>
    <source>
        <strain evidence="1">720a</strain>
    </source>
</reference>
<gene>
    <name evidence="1" type="ORF">KCX74_06035</name>
</gene>
<accession>A0A941IAQ6</accession>
<dbReference type="Proteomes" id="UP000675284">
    <property type="component" value="Unassembled WGS sequence"/>
</dbReference>
<dbReference type="RefSeq" id="WP_161629276.1">
    <property type="nucleotide sequence ID" value="NZ_BAAACY010000106.1"/>
</dbReference>
<dbReference type="AlphaFoldDB" id="A0A941IAQ6"/>
<name>A0A941IAQ6_9BACI</name>
<organism evidence="1 2">
    <name type="scientific">Virgibacillus salarius</name>
    <dbReference type="NCBI Taxonomy" id="447199"/>
    <lineage>
        <taxon>Bacteria</taxon>
        <taxon>Bacillati</taxon>
        <taxon>Bacillota</taxon>
        <taxon>Bacilli</taxon>
        <taxon>Bacillales</taxon>
        <taxon>Bacillaceae</taxon>
        <taxon>Virgibacillus</taxon>
    </lineage>
</organism>
<evidence type="ECO:0000313" key="1">
    <source>
        <dbReference type="EMBL" id="MBR7795601.1"/>
    </source>
</evidence>
<proteinExistence type="predicted"/>
<evidence type="ECO:0000313" key="2">
    <source>
        <dbReference type="Proteomes" id="UP000675284"/>
    </source>
</evidence>
<comment type="caution">
    <text evidence="1">The sequence shown here is derived from an EMBL/GenBank/DDBJ whole genome shotgun (WGS) entry which is preliminary data.</text>
</comment>
<sequence length="56" mass="6350">MDIFITIVLIIAIFASIAAWINTQTILKELKEIKEHLGLKGEQNVTPPFIKNDLDK</sequence>
<dbReference type="EMBL" id="JAGSOT010000013">
    <property type="protein sequence ID" value="MBR7795601.1"/>
    <property type="molecule type" value="Genomic_DNA"/>
</dbReference>